<gene>
    <name evidence="2" type="ORF">NCTC12360_00317</name>
</gene>
<dbReference type="AlphaFoldDB" id="A0A376GWW5"/>
<dbReference type="Proteomes" id="UP000254807">
    <property type="component" value="Unassembled WGS sequence"/>
</dbReference>
<keyword evidence="1" id="KW-1133">Transmembrane helix</keyword>
<proteinExistence type="predicted"/>
<keyword evidence="1" id="KW-0812">Transmembrane</keyword>
<keyword evidence="1" id="KW-0472">Membrane</keyword>
<dbReference type="EMBL" id="UFYW01000001">
    <property type="protein sequence ID" value="STD81900.1"/>
    <property type="molecule type" value="Genomic_DNA"/>
</dbReference>
<evidence type="ECO:0008006" key="4">
    <source>
        <dbReference type="Google" id="ProtNLM"/>
    </source>
</evidence>
<feature type="transmembrane region" description="Helical" evidence="1">
    <location>
        <begin position="323"/>
        <end position="344"/>
    </location>
</feature>
<sequence length="346" mass="39349">MLYPSYKNESYSFRVFLLFLCLGIFFFSPEALAEESIGSSFEVQIQADKDSSIVKDIQFSPDLNQKYTYTATVTNHENHAIEVSVFPSIAVSTRTSMTYVAETNNLLNKDYDLKKYVKILPIEGKLEDGLLKIDAKQSKKIKIIININKKIIGEVLGGINFSQAIGLQENKDSVNVQQVYQKVIVVRLKQNEWAQETKQIIGDFKFTITGNATTLSYYLYNKNPLVTYAEGGSYQVINPDQEIIAEGEIEQEKIVLSPYIKTMFEAPLIDKAELMSGEYQFVLSDGEDETITYFNYTKEKIDQFIEETTDLSNNVTVKSKVNLWLIIALSLVSFLLIFSLVKLLKK</sequence>
<name>A0A376GWW5_ENTGA</name>
<accession>A0A376GWW5</accession>
<reference evidence="2 3" key="1">
    <citation type="submission" date="2018-06" db="EMBL/GenBank/DDBJ databases">
        <authorList>
            <consortium name="Pathogen Informatics"/>
            <person name="Doyle S."/>
        </authorList>
    </citation>
    <scope>NUCLEOTIDE SEQUENCE [LARGE SCALE GENOMIC DNA]</scope>
    <source>
        <strain evidence="2 3">NCTC12360</strain>
    </source>
</reference>
<keyword evidence="3" id="KW-1185">Reference proteome</keyword>
<evidence type="ECO:0000313" key="3">
    <source>
        <dbReference type="Proteomes" id="UP000254807"/>
    </source>
</evidence>
<organism evidence="2 3">
    <name type="scientific">Enterococcus gallinarum</name>
    <dbReference type="NCBI Taxonomy" id="1353"/>
    <lineage>
        <taxon>Bacteria</taxon>
        <taxon>Bacillati</taxon>
        <taxon>Bacillota</taxon>
        <taxon>Bacilli</taxon>
        <taxon>Lactobacillales</taxon>
        <taxon>Enterococcaceae</taxon>
        <taxon>Enterococcus</taxon>
    </lineage>
</organism>
<evidence type="ECO:0000313" key="2">
    <source>
        <dbReference type="EMBL" id="STD81900.1"/>
    </source>
</evidence>
<protein>
    <recommendedName>
        <fullName evidence="4">DUF916 domain-containing protein</fullName>
    </recommendedName>
</protein>
<evidence type="ECO:0000256" key="1">
    <source>
        <dbReference type="SAM" id="Phobius"/>
    </source>
</evidence>